<proteinExistence type="predicted"/>
<gene>
    <name evidence="2" type="ORF">C2G38_2155303</name>
</gene>
<dbReference type="AlphaFoldDB" id="A0A397WAC1"/>
<evidence type="ECO:0000313" key="2">
    <source>
        <dbReference type="EMBL" id="RIB29493.1"/>
    </source>
</evidence>
<name>A0A397WAC1_9GLOM</name>
<evidence type="ECO:0000313" key="3">
    <source>
        <dbReference type="Proteomes" id="UP000266673"/>
    </source>
</evidence>
<reference evidence="2 3" key="1">
    <citation type="submission" date="2018-06" db="EMBL/GenBank/DDBJ databases">
        <title>Comparative genomics reveals the genomic features of Rhizophagus irregularis, R. cerebriforme, R. diaphanum and Gigaspora rosea, and their symbiotic lifestyle signature.</title>
        <authorList>
            <person name="Morin E."/>
            <person name="San Clemente H."/>
            <person name="Chen E.C.H."/>
            <person name="De La Providencia I."/>
            <person name="Hainaut M."/>
            <person name="Kuo A."/>
            <person name="Kohler A."/>
            <person name="Murat C."/>
            <person name="Tang N."/>
            <person name="Roy S."/>
            <person name="Loubradou J."/>
            <person name="Henrissat B."/>
            <person name="Grigoriev I.V."/>
            <person name="Corradi N."/>
            <person name="Roux C."/>
            <person name="Martin F.M."/>
        </authorList>
    </citation>
    <scope>NUCLEOTIDE SEQUENCE [LARGE SCALE GENOMIC DNA]</scope>
    <source>
        <strain evidence="2 3">DAOM 194757</strain>
    </source>
</reference>
<keyword evidence="1" id="KW-0472">Membrane</keyword>
<keyword evidence="1" id="KW-1133">Transmembrane helix</keyword>
<dbReference type="Proteomes" id="UP000266673">
    <property type="component" value="Unassembled WGS sequence"/>
</dbReference>
<dbReference type="EMBL" id="QKWP01000037">
    <property type="protein sequence ID" value="RIB29493.1"/>
    <property type="molecule type" value="Genomic_DNA"/>
</dbReference>
<keyword evidence="1" id="KW-0812">Transmembrane</keyword>
<keyword evidence="3" id="KW-1185">Reference proteome</keyword>
<accession>A0A397WAC1</accession>
<comment type="caution">
    <text evidence="2">The sequence shown here is derived from an EMBL/GenBank/DDBJ whole genome shotgun (WGS) entry which is preliminary data.</text>
</comment>
<sequence length="138" mass="15869">MKYQNFLFLTTIFIGVYMVYFPVIEAYEAKVFMDMDFVTYCKVWAEDQGHNHIAGDTKFHECDDDSGDIVIGTGRDGPDDWYWIIAKTATISGTDDYYHEGFVNHTCVCVQGNTWHIHIKAHIIDNIDNCVGHKVCDM</sequence>
<dbReference type="OrthoDB" id="2485230at2759"/>
<feature type="transmembrane region" description="Helical" evidence="1">
    <location>
        <begin position="6"/>
        <end position="27"/>
    </location>
</feature>
<organism evidence="2 3">
    <name type="scientific">Gigaspora rosea</name>
    <dbReference type="NCBI Taxonomy" id="44941"/>
    <lineage>
        <taxon>Eukaryota</taxon>
        <taxon>Fungi</taxon>
        <taxon>Fungi incertae sedis</taxon>
        <taxon>Mucoromycota</taxon>
        <taxon>Glomeromycotina</taxon>
        <taxon>Glomeromycetes</taxon>
        <taxon>Diversisporales</taxon>
        <taxon>Gigasporaceae</taxon>
        <taxon>Gigaspora</taxon>
    </lineage>
</organism>
<protein>
    <submittedName>
        <fullName evidence="2">Uncharacterized protein</fullName>
    </submittedName>
</protein>
<evidence type="ECO:0000256" key="1">
    <source>
        <dbReference type="SAM" id="Phobius"/>
    </source>
</evidence>